<evidence type="ECO:0000313" key="1">
    <source>
        <dbReference type="EMBL" id="AXC13995.1"/>
    </source>
</evidence>
<accession>A0A2Z5G5U2</accession>
<dbReference type="KEGG" id="abas:ACPOL_4727"/>
<dbReference type="RefSeq" id="WP_161557496.1">
    <property type="nucleotide sequence ID" value="NZ_CP030840.1"/>
</dbReference>
<dbReference type="AlphaFoldDB" id="A0A2Z5G5U2"/>
<dbReference type="Proteomes" id="UP000253606">
    <property type="component" value="Chromosome"/>
</dbReference>
<dbReference type="EMBL" id="CP030840">
    <property type="protein sequence ID" value="AXC13995.1"/>
    <property type="molecule type" value="Genomic_DNA"/>
</dbReference>
<reference evidence="1 2" key="1">
    <citation type="journal article" date="2018" name="Front. Microbiol.">
        <title>Hydrolytic Capabilities as a Key to Environmental Success: Chitinolytic and Cellulolytic Acidobacteria From Acidic Sub-arctic Soils and Boreal Peatlands.</title>
        <authorList>
            <person name="Belova S.E."/>
            <person name="Ravin N.V."/>
            <person name="Pankratov T.A."/>
            <person name="Rakitin A.L."/>
            <person name="Ivanova A.A."/>
            <person name="Beletsky A.V."/>
            <person name="Mardanov A.V."/>
            <person name="Sinninghe Damste J.S."/>
            <person name="Dedysh S.N."/>
        </authorList>
    </citation>
    <scope>NUCLEOTIDE SEQUENCE [LARGE SCALE GENOMIC DNA]</scope>
    <source>
        <strain evidence="1 2">SBC82</strain>
    </source>
</reference>
<evidence type="ECO:0008006" key="3">
    <source>
        <dbReference type="Google" id="ProtNLM"/>
    </source>
</evidence>
<protein>
    <recommendedName>
        <fullName evidence="3">DUF4145 domain-containing protein</fullName>
    </recommendedName>
</protein>
<keyword evidence="2" id="KW-1185">Reference proteome</keyword>
<gene>
    <name evidence="1" type="ORF">ACPOL_4727</name>
</gene>
<name>A0A2Z5G5U2_9BACT</name>
<proteinExistence type="predicted"/>
<evidence type="ECO:0000313" key="2">
    <source>
        <dbReference type="Proteomes" id="UP000253606"/>
    </source>
</evidence>
<organism evidence="1 2">
    <name type="scientific">Acidisarcina polymorpha</name>
    <dbReference type="NCBI Taxonomy" id="2211140"/>
    <lineage>
        <taxon>Bacteria</taxon>
        <taxon>Pseudomonadati</taxon>
        <taxon>Acidobacteriota</taxon>
        <taxon>Terriglobia</taxon>
        <taxon>Terriglobales</taxon>
        <taxon>Acidobacteriaceae</taxon>
        <taxon>Acidisarcina</taxon>
    </lineage>
</organism>
<sequence>MVEKAQAEGLLNNVSTPNIMGWLRIRNEAVHTNQPVTRAQATEIVRGITQLVQIP</sequence>